<feature type="signal peptide" evidence="1">
    <location>
        <begin position="1"/>
        <end position="26"/>
    </location>
</feature>
<evidence type="ECO:0000256" key="1">
    <source>
        <dbReference type="SAM" id="SignalP"/>
    </source>
</evidence>
<keyword evidence="3" id="KW-1185">Reference proteome</keyword>
<dbReference type="RefSeq" id="WP_268440726.1">
    <property type="nucleotide sequence ID" value="NZ_CP113836.1"/>
</dbReference>
<dbReference type="Proteomes" id="UP001163203">
    <property type="component" value="Chromosome"/>
</dbReference>
<keyword evidence="1" id="KW-0732">Signal</keyword>
<dbReference type="EMBL" id="CP113836">
    <property type="protein sequence ID" value="WAL63071.1"/>
    <property type="molecule type" value="Genomic_DNA"/>
</dbReference>
<sequence length="165" mass="16598">MKRLLALLISLLALSGCGVRPTGVVAAGEPAVGVGTGPALYFVVAGRVRPVTRPLGYLGDPATALRLLAEGPTPGEAAAGSGTALPPHLGLSVLGFREGYVTVWISPMSASDPFVLSETAIEQVVCTTITAFVRTGTGGSGVMVQLTGTQQLAATRPLACTAIGQ</sequence>
<evidence type="ECO:0000313" key="3">
    <source>
        <dbReference type="Proteomes" id="UP001163203"/>
    </source>
</evidence>
<evidence type="ECO:0008006" key="4">
    <source>
        <dbReference type="Google" id="ProtNLM"/>
    </source>
</evidence>
<protein>
    <recommendedName>
        <fullName evidence="4">GerMN domain-containing protein</fullName>
    </recommendedName>
</protein>
<proteinExistence type="predicted"/>
<evidence type="ECO:0000313" key="2">
    <source>
        <dbReference type="EMBL" id="WAL63071.1"/>
    </source>
</evidence>
<name>A0ABY7ASZ9_9PSEU</name>
<dbReference type="PROSITE" id="PS51257">
    <property type="entry name" value="PROKAR_LIPOPROTEIN"/>
    <property type="match status" value="1"/>
</dbReference>
<accession>A0ABY7ASZ9</accession>
<feature type="chain" id="PRO_5047076681" description="GerMN domain-containing protein" evidence="1">
    <location>
        <begin position="27"/>
        <end position="165"/>
    </location>
</feature>
<organism evidence="2 3">
    <name type="scientific">Amycolatopsis cynarae</name>
    <dbReference type="NCBI Taxonomy" id="2995223"/>
    <lineage>
        <taxon>Bacteria</taxon>
        <taxon>Bacillati</taxon>
        <taxon>Actinomycetota</taxon>
        <taxon>Actinomycetes</taxon>
        <taxon>Pseudonocardiales</taxon>
        <taxon>Pseudonocardiaceae</taxon>
        <taxon>Amycolatopsis</taxon>
    </lineage>
</organism>
<reference evidence="2" key="1">
    <citation type="submission" date="2022-11" db="EMBL/GenBank/DDBJ databases">
        <authorList>
            <person name="Mo P."/>
        </authorList>
    </citation>
    <scope>NUCLEOTIDE SEQUENCE</scope>
    <source>
        <strain evidence="2">HUAS 11-8</strain>
    </source>
</reference>
<gene>
    <name evidence="2" type="ORF">ORV05_18705</name>
</gene>